<accession>A0AB39JBJ1</accession>
<keyword evidence="1" id="KW-0223">Dioxygenase</keyword>
<keyword evidence="1" id="KW-0560">Oxidoreductase</keyword>
<dbReference type="SUPFAM" id="SSF51197">
    <property type="entry name" value="Clavaminate synthase-like"/>
    <property type="match status" value="1"/>
</dbReference>
<dbReference type="PANTHER" id="PTHR31630:SF6">
    <property type="entry name" value="PHYTANOYL-COA DIOXYGENASE-RELATED"/>
    <property type="match status" value="1"/>
</dbReference>
<gene>
    <name evidence="1" type="ORF">FloV-SA2_00230</name>
</gene>
<sequence length="290" mass="34530">MMYKMNIREELDSKGYCIVPNVLNEQECSQVYDMFHDWKKNIPNHDKLHNNIDPHGIYKYMEAGHTKHAWFIRTRDKVQNVFKELWNCDELIVSFDGACYIPKNFKKKDKCWTHSDQAPLSKGLQCIQGFVSITENKERTFVAYEDTHKMHYQFFKDKGIQNNKNWNKIPENDIKNMSHLKRVLHVPAGSLVLWDSRMFHQNQYGEPNSEERIVQYVCFLPKNHPKNTKNMQAKRLKYFKDRRTTSHWPCPIKVNSLQPQTYGDNSRLIDYSMLNVPDLEDLMPKIIELL</sequence>
<dbReference type="Pfam" id="PF05721">
    <property type="entry name" value="PhyH"/>
    <property type="match status" value="1"/>
</dbReference>
<organism evidence="1">
    <name type="scientific">Florenciella sp. virus SA2</name>
    <dbReference type="NCBI Taxonomy" id="3240092"/>
    <lineage>
        <taxon>Viruses</taxon>
    </lineage>
</organism>
<dbReference type="GO" id="GO:0051213">
    <property type="term" value="F:dioxygenase activity"/>
    <property type="evidence" value="ECO:0007669"/>
    <property type="project" value="UniProtKB-KW"/>
</dbReference>
<name>A0AB39JBJ1_9VIRU</name>
<protein>
    <submittedName>
        <fullName evidence="1">Phytanoyl-Coa Dioxygenase</fullName>
    </submittedName>
</protein>
<dbReference type="Gene3D" id="2.60.120.620">
    <property type="entry name" value="q2cbj1_9rhob like domain"/>
    <property type="match status" value="1"/>
</dbReference>
<dbReference type="InterPro" id="IPR008775">
    <property type="entry name" value="Phytyl_CoA_dOase-like"/>
</dbReference>
<reference evidence="1" key="1">
    <citation type="submission" date="2024-03" db="EMBL/GenBank/DDBJ databases">
        <title>Eukaryotic viruses encode the ribosomal protein eL40.</title>
        <authorList>
            <person name="Thomy J."/>
            <person name="Schvarcz C.R."/>
            <person name="McBeain K.A."/>
            <person name="Edwards K.F."/>
            <person name="Steward G.F."/>
        </authorList>
    </citation>
    <scope>NUCLEOTIDE SEQUENCE</scope>
    <source>
        <strain evidence="1">FloV-SA2</strain>
    </source>
</reference>
<dbReference type="EMBL" id="PP542043">
    <property type="protein sequence ID" value="XDO02049.1"/>
    <property type="molecule type" value="Genomic_DNA"/>
</dbReference>
<dbReference type="PANTHER" id="PTHR31630">
    <property type="entry name" value="PHYTANOYL-COA DIOXYGENASE-RELATED-RELATED"/>
    <property type="match status" value="1"/>
</dbReference>
<evidence type="ECO:0000313" key="1">
    <source>
        <dbReference type="EMBL" id="XDO02049.1"/>
    </source>
</evidence>
<proteinExistence type="predicted"/>